<dbReference type="GO" id="GO:0008466">
    <property type="term" value="F:glycogenin glucosyltransferase activity"/>
    <property type="evidence" value="ECO:0007669"/>
    <property type="project" value="UniProtKB-EC"/>
</dbReference>
<feature type="region of interest" description="Disordered" evidence="16">
    <location>
        <begin position="439"/>
        <end position="472"/>
    </location>
</feature>
<dbReference type="EC" id="2.4.1.186" evidence="12"/>
<accession>G8ZZA9</accession>
<evidence type="ECO:0000256" key="14">
    <source>
        <dbReference type="ARBA" id="ARBA00052293"/>
    </source>
</evidence>
<evidence type="ECO:0000256" key="4">
    <source>
        <dbReference type="ARBA" id="ARBA00022490"/>
    </source>
</evidence>
<keyword evidence="9" id="KW-0325">Glycoprotein</keyword>
<dbReference type="GO" id="GO:0005978">
    <property type="term" value="P:glycogen biosynthetic process"/>
    <property type="evidence" value="ECO:0007669"/>
    <property type="project" value="UniProtKB-KW"/>
</dbReference>
<dbReference type="AlphaFoldDB" id="G8ZZA9"/>
<dbReference type="GO" id="GO:0046872">
    <property type="term" value="F:metal ion binding"/>
    <property type="evidence" value="ECO:0007669"/>
    <property type="project" value="UniProtKB-KW"/>
</dbReference>
<dbReference type="GO" id="GO:0005773">
    <property type="term" value="C:vacuole"/>
    <property type="evidence" value="ECO:0007669"/>
    <property type="project" value="UniProtKB-SubCell"/>
</dbReference>
<evidence type="ECO:0000256" key="3">
    <source>
        <dbReference type="ARBA" id="ARBA00004496"/>
    </source>
</evidence>
<protein>
    <recommendedName>
        <fullName evidence="12">glycogenin glucosyltransferase</fullName>
        <ecNumber evidence="12">2.4.1.186</ecNumber>
    </recommendedName>
</protein>
<evidence type="ECO:0000256" key="2">
    <source>
        <dbReference type="ARBA" id="ARBA00004116"/>
    </source>
</evidence>
<evidence type="ECO:0000256" key="16">
    <source>
        <dbReference type="SAM" id="MobiDB-lite"/>
    </source>
</evidence>
<gene>
    <name evidence="17" type="primary">TDEL0H00940</name>
    <name evidence="17" type="ORF">TDEL_0H00940</name>
</gene>
<proteinExistence type="inferred from homology"/>
<keyword evidence="6" id="KW-0808">Transferase</keyword>
<comment type="catalytic activity">
    <reaction evidence="13">
        <text>[1,4-alpha-D-glucosyl](n)-L-tyrosyl-[glycogenin] + UDP-alpha-D-glucose = [1,4-alpha-D-glucosyl](n+1)-L-tyrosyl-[glycogenin] + UDP + H(+)</text>
        <dbReference type="Rhea" id="RHEA:56560"/>
        <dbReference type="Rhea" id="RHEA-COMP:14606"/>
        <dbReference type="Rhea" id="RHEA-COMP:14607"/>
        <dbReference type="ChEBI" id="CHEBI:15378"/>
        <dbReference type="ChEBI" id="CHEBI:58223"/>
        <dbReference type="ChEBI" id="CHEBI:58885"/>
        <dbReference type="ChEBI" id="CHEBI:140574"/>
        <dbReference type="EC" id="2.4.1.186"/>
    </reaction>
</comment>
<keyword evidence="10" id="KW-0464">Manganese</keyword>
<dbReference type="InterPro" id="IPR002495">
    <property type="entry name" value="Glyco_trans_8"/>
</dbReference>
<dbReference type="FunCoup" id="G8ZZA9">
    <property type="interactions" value="120"/>
</dbReference>
<dbReference type="Proteomes" id="UP000005627">
    <property type="component" value="Chromosome 8"/>
</dbReference>
<sequence>MSKPRYAVATLLYTTEYLPGVFTLGYQLNKILRNRKEVATCLVISKDLYNNTMSDLSKKLLRRLYDYIYEVNPLDDHEYCVRKNAENLKLLGRPELSFTLIKARLWELTQFDQVLYLDGDTLPLNEEFLNIFDLIPEQKSSQIGGAPDIGWPDMFNSGVLMLAPDKQLASRLQKFIRRQTSIDGADQGVFNQFFNPYCAAQNSSTYEWVRLPFIYNVTMPNYGYQNSPALKYFKSQVKLVHFIGENKPWKGWVSSENNAYHTRWNRLYRDFQEEYGLLHFFEEMSIEPPSAPCGPNAVDDETQVVDWEGLSARIMQDEPERNETYEEGPRSAQPERVFPKNEPVLEVSPKVEPINDTPSRTFPKMETLEPTPDVERIFPNNNSSLESVERVFPREDGRYDNTTPEKLPKDDAPTREIAIASEVPAALPSNDCQRVFPEESVEGLVRPPNIETERQNPASQESNSLDPSGNVSKIGKVLEMIKEESEEASIPETIFQWEKTNYLQEVERTFPD</sequence>
<keyword evidence="5" id="KW-0926">Vacuole</keyword>
<dbReference type="InterPro" id="IPR050587">
    <property type="entry name" value="GNT1/Glycosyltrans_8"/>
</dbReference>
<evidence type="ECO:0000256" key="12">
    <source>
        <dbReference type="ARBA" id="ARBA00038934"/>
    </source>
</evidence>
<dbReference type="Pfam" id="PF01501">
    <property type="entry name" value="Glyco_transf_8"/>
    <property type="match status" value="1"/>
</dbReference>
<dbReference type="SUPFAM" id="SSF53448">
    <property type="entry name" value="Nucleotide-diphospho-sugar transferases"/>
    <property type="match status" value="1"/>
</dbReference>
<dbReference type="HOGENOM" id="CLU_017171_4_1_1"/>
<feature type="compositionally biased region" description="Polar residues" evidence="16">
    <location>
        <begin position="455"/>
        <end position="471"/>
    </location>
</feature>
<evidence type="ECO:0000256" key="11">
    <source>
        <dbReference type="ARBA" id="ARBA00038162"/>
    </source>
</evidence>
<evidence type="ECO:0000313" key="18">
    <source>
        <dbReference type="Proteomes" id="UP000005627"/>
    </source>
</evidence>
<evidence type="ECO:0000256" key="10">
    <source>
        <dbReference type="ARBA" id="ARBA00023211"/>
    </source>
</evidence>
<evidence type="ECO:0000256" key="7">
    <source>
        <dbReference type="ARBA" id="ARBA00022723"/>
    </source>
</evidence>
<keyword evidence="18" id="KW-1185">Reference proteome</keyword>
<comment type="subcellular location">
    <subcellularLocation>
        <location evidence="3">Cytoplasm</location>
    </subcellularLocation>
    <subcellularLocation>
        <location evidence="2">Vacuole</location>
    </subcellularLocation>
</comment>
<keyword evidence="4" id="KW-0963">Cytoplasm</keyword>
<dbReference type="eggNOG" id="KOG1950">
    <property type="taxonomic scope" value="Eukaryota"/>
</dbReference>
<comment type="function">
    <text evidence="15">Self-glucosylating initiator of glycogen synthesis. It catalyzes the formation of a short alpha (1,4)-glucosyl chain covalently attached via a glucose 1-O-tyrosyl linkage to internal tyrosine residues and these chains act as primers for the elongation reaction catalyzed by glycogen synthase. Capable of transferring glucosyl residues to unbound acceptors such as free oligoglucans or oligoglucan derivatives.</text>
</comment>
<dbReference type="GeneID" id="11500959"/>
<dbReference type="STRING" id="1076872.G8ZZA9"/>
<comment type="cofactor">
    <cofactor evidence="1">
        <name>Mn(2+)</name>
        <dbReference type="ChEBI" id="CHEBI:29035"/>
    </cofactor>
</comment>
<evidence type="ECO:0000256" key="1">
    <source>
        <dbReference type="ARBA" id="ARBA00001936"/>
    </source>
</evidence>
<evidence type="ECO:0000256" key="6">
    <source>
        <dbReference type="ARBA" id="ARBA00022679"/>
    </source>
</evidence>
<dbReference type="RefSeq" id="XP_003683164.1">
    <property type="nucleotide sequence ID" value="XM_003683116.1"/>
</dbReference>
<evidence type="ECO:0000313" key="17">
    <source>
        <dbReference type="EMBL" id="CCE93953.1"/>
    </source>
</evidence>
<keyword evidence="7" id="KW-0479">Metal-binding</keyword>
<comment type="catalytic activity">
    <reaction evidence="14">
        <text>L-tyrosyl-[glycogenin] + UDP-alpha-D-glucose = alpha-D-glucosyl-L-tyrosyl-[glycogenin] + UDP + H(+)</text>
        <dbReference type="Rhea" id="RHEA:23360"/>
        <dbReference type="Rhea" id="RHEA-COMP:14604"/>
        <dbReference type="Rhea" id="RHEA-COMP:14605"/>
        <dbReference type="ChEBI" id="CHEBI:15378"/>
        <dbReference type="ChEBI" id="CHEBI:46858"/>
        <dbReference type="ChEBI" id="CHEBI:58223"/>
        <dbReference type="ChEBI" id="CHEBI:58885"/>
        <dbReference type="ChEBI" id="CHEBI:140573"/>
        <dbReference type="EC" id="2.4.1.186"/>
    </reaction>
</comment>
<dbReference type="FunFam" id="3.90.550.10:FF:000148">
    <property type="entry name" value="Glg2p"/>
    <property type="match status" value="1"/>
</dbReference>
<dbReference type="Gene3D" id="3.90.550.10">
    <property type="entry name" value="Spore Coat Polysaccharide Biosynthesis Protein SpsA, Chain A"/>
    <property type="match status" value="1"/>
</dbReference>
<dbReference type="InParanoid" id="G8ZZA9"/>
<reference evidence="17 18" key="1">
    <citation type="journal article" date="2011" name="Proc. Natl. Acad. Sci. U.S.A.">
        <title>Evolutionary erosion of yeast sex chromosomes by mating-type switching accidents.</title>
        <authorList>
            <person name="Gordon J.L."/>
            <person name="Armisen D."/>
            <person name="Proux-Wera E."/>
            <person name="Oheigeartaigh S.S."/>
            <person name="Byrne K.P."/>
            <person name="Wolfe K.H."/>
        </authorList>
    </citation>
    <scope>NUCLEOTIDE SEQUENCE [LARGE SCALE GENOMIC DNA]</scope>
    <source>
        <strain evidence="18">ATCC 10662 / CBS 1146 / NBRC 0425 / NCYC 2629 / NRRL Y-866</strain>
    </source>
</reference>
<name>G8ZZA9_TORDE</name>
<evidence type="ECO:0000256" key="8">
    <source>
        <dbReference type="ARBA" id="ARBA00023056"/>
    </source>
</evidence>
<dbReference type="EMBL" id="HE616749">
    <property type="protein sequence ID" value="CCE93953.1"/>
    <property type="molecule type" value="Genomic_DNA"/>
</dbReference>
<organism evidence="17 18">
    <name type="scientific">Torulaspora delbrueckii</name>
    <name type="common">Yeast</name>
    <name type="synonym">Candida colliculosa</name>
    <dbReference type="NCBI Taxonomy" id="4950"/>
    <lineage>
        <taxon>Eukaryota</taxon>
        <taxon>Fungi</taxon>
        <taxon>Dikarya</taxon>
        <taxon>Ascomycota</taxon>
        <taxon>Saccharomycotina</taxon>
        <taxon>Saccharomycetes</taxon>
        <taxon>Saccharomycetales</taxon>
        <taxon>Saccharomycetaceae</taxon>
        <taxon>Torulaspora</taxon>
    </lineage>
</organism>
<dbReference type="CDD" id="cd02537">
    <property type="entry name" value="GT8_Glycogenin"/>
    <property type="match status" value="1"/>
</dbReference>
<dbReference type="KEGG" id="tdl:TDEL_0H00940"/>
<keyword evidence="8" id="KW-0320">Glycogen biosynthesis</keyword>
<evidence type="ECO:0000256" key="15">
    <source>
        <dbReference type="ARBA" id="ARBA00059480"/>
    </source>
</evidence>
<comment type="similarity">
    <text evidence="11">Belongs to the glycosyltransferase 8 family. Glycogenin subfamily.</text>
</comment>
<dbReference type="PANTHER" id="PTHR11183">
    <property type="entry name" value="GLYCOGENIN SUBFAMILY MEMBER"/>
    <property type="match status" value="1"/>
</dbReference>
<dbReference type="OrthoDB" id="2014201at2759"/>
<feature type="region of interest" description="Disordered" evidence="16">
    <location>
        <begin position="395"/>
        <end position="414"/>
    </location>
</feature>
<dbReference type="InterPro" id="IPR029044">
    <property type="entry name" value="Nucleotide-diphossugar_trans"/>
</dbReference>
<evidence type="ECO:0000256" key="13">
    <source>
        <dbReference type="ARBA" id="ARBA00050886"/>
    </source>
</evidence>
<evidence type="ECO:0000256" key="9">
    <source>
        <dbReference type="ARBA" id="ARBA00023180"/>
    </source>
</evidence>
<evidence type="ECO:0000256" key="5">
    <source>
        <dbReference type="ARBA" id="ARBA00022554"/>
    </source>
</evidence>